<dbReference type="EMBL" id="BMOI01000019">
    <property type="protein sequence ID" value="GGL12145.1"/>
    <property type="molecule type" value="Genomic_DNA"/>
</dbReference>
<dbReference type="Proteomes" id="UP000648535">
    <property type="component" value="Unassembled WGS sequence"/>
</dbReference>
<dbReference type="InterPro" id="IPR032710">
    <property type="entry name" value="NTF2-like_dom_sf"/>
</dbReference>
<feature type="domain" description="SnoaL-like" evidence="1">
    <location>
        <begin position="12"/>
        <end position="105"/>
    </location>
</feature>
<dbReference type="Proteomes" id="UP000746584">
    <property type="component" value="Unassembled WGS sequence"/>
</dbReference>
<gene>
    <name evidence="2" type="ORF">GCM10009769_32650</name>
    <name evidence="3" type="ORF">JOE58_002022</name>
</gene>
<dbReference type="Pfam" id="PF12680">
    <property type="entry name" value="SnoaL_2"/>
    <property type="match status" value="1"/>
</dbReference>
<sequence length="138" mass="14932">MTIPATTLTQLVDAYLAALGSADVDAVLALFTPDAIVSSPLYGEQPARDFYPTLFADTAASVLTLRRTLVSTDDSAPTVAFWFDFDWTLSDGTPAPFSVVDVAELDLEARIQHLHIVYDTDPIRTAWEAQQAGGNPRS</sequence>
<dbReference type="EMBL" id="JAFBCG010000001">
    <property type="protein sequence ID" value="MBM7802771.1"/>
    <property type="molecule type" value="Genomic_DNA"/>
</dbReference>
<evidence type="ECO:0000313" key="2">
    <source>
        <dbReference type="EMBL" id="GGL12145.1"/>
    </source>
</evidence>
<evidence type="ECO:0000313" key="3">
    <source>
        <dbReference type="EMBL" id="MBM7802771.1"/>
    </source>
</evidence>
<dbReference type="Gene3D" id="3.10.450.50">
    <property type="match status" value="1"/>
</dbReference>
<proteinExistence type="predicted"/>
<organism evidence="2 4">
    <name type="scientific">Curtobacterium luteum</name>
    <dbReference type="NCBI Taxonomy" id="33881"/>
    <lineage>
        <taxon>Bacteria</taxon>
        <taxon>Bacillati</taxon>
        <taxon>Actinomycetota</taxon>
        <taxon>Actinomycetes</taxon>
        <taxon>Micrococcales</taxon>
        <taxon>Microbacteriaceae</taxon>
        <taxon>Curtobacterium</taxon>
    </lineage>
</organism>
<reference evidence="2" key="1">
    <citation type="journal article" date="2014" name="Int. J. Syst. Evol. Microbiol.">
        <title>Complete genome sequence of Corynebacterium casei LMG S-19264T (=DSM 44701T), isolated from a smear-ripened cheese.</title>
        <authorList>
            <consortium name="US DOE Joint Genome Institute (JGI-PGF)"/>
            <person name="Walter F."/>
            <person name="Albersmeier A."/>
            <person name="Kalinowski J."/>
            <person name="Ruckert C."/>
        </authorList>
    </citation>
    <scope>NUCLEOTIDE SEQUENCE</scope>
    <source>
        <strain evidence="2">JCM 1480</strain>
    </source>
</reference>
<evidence type="ECO:0000313" key="5">
    <source>
        <dbReference type="Proteomes" id="UP000746584"/>
    </source>
</evidence>
<accession>A0A8H9GCY2</accession>
<evidence type="ECO:0000313" key="4">
    <source>
        <dbReference type="Proteomes" id="UP000648535"/>
    </source>
</evidence>
<reference evidence="3 5" key="3">
    <citation type="submission" date="2021-01" db="EMBL/GenBank/DDBJ databases">
        <title>Sequencing the genomes of 1000 actinobacteria strains.</title>
        <authorList>
            <person name="Klenk H.-P."/>
        </authorList>
    </citation>
    <scope>NUCLEOTIDE SEQUENCE [LARGE SCALE GENOMIC DNA]</scope>
    <source>
        <strain evidence="3 5">DSM 20542</strain>
    </source>
</reference>
<dbReference type="InterPro" id="IPR037401">
    <property type="entry name" value="SnoaL-like"/>
</dbReference>
<name>A0A8H9GCY2_9MICO</name>
<protein>
    <submittedName>
        <fullName evidence="3">Ketosteroid isomerase-like protein</fullName>
    </submittedName>
</protein>
<comment type="caution">
    <text evidence="2">The sequence shown here is derived from an EMBL/GenBank/DDBJ whole genome shotgun (WGS) entry which is preliminary data.</text>
</comment>
<dbReference type="RefSeq" id="WP_022904490.1">
    <property type="nucleotide sequence ID" value="NZ_BMOI01000019.1"/>
</dbReference>
<reference evidence="2" key="2">
    <citation type="submission" date="2020-09" db="EMBL/GenBank/DDBJ databases">
        <authorList>
            <person name="Sun Q."/>
            <person name="Ohkuma M."/>
        </authorList>
    </citation>
    <scope>NUCLEOTIDE SEQUENCE</scope>
    <source>
        <strain evidence="2">JCM 1480</strain>
    </source>
</reference>
<dbReference type="AlphaFoldDB" id="A0A8H9GCY2"/>
<evidence type="ECO:0000259" key="1">
    <source>
        <dbReference type="Pfam" id="PF12680"/>
    </source>
</evidence>
<keyword evidence="5" id="KW-1185">Reference proteome</keyword>
<dbReference type="GeneID" id="95323106"/>
<dbReference type="SUPFAM" id="SSF54427">
    <property type="entry name" value="NTF2-like"/>
    <property type="match status" value="1"/>
</dbReference>